<dbReference type="EC" id="4.3.1.15" evidence="1"/>
<proteinExistence type="predicted"/>
<keyword evidence="2" id="KW-1185">Reference proteome</keyword>
<name>A0ACC5RD96_9HYPH</name>
<evidence type="ECO:0000313" key="2">
    <source>
        <dbReference type="Proteomes" id="UP000616151"/>
    </source>
</evidence>
<protein>
    <submittedName>
        <fullName evidence="1">Diaminopropionate ammonia-lyase</fullName>
        <ecNumber evidence="1">4.3.1.15</ecNumber>
    </submittedName>
</protein>
<sequence>MSNRVHLNTLPAFGSPLSEADRATVGRSAPDLVRPFLGLWGPIETTPLIALPGIAAEADVGQLFLKNEALRLGQGSFKALGGAYAVMVLFKRLLEAHLGGEVSVAQLLSPTAREFARTVTVCCATDGNHGKSVAAGARLLGCRSVIFVHQGVSDARTQALGADEIVRVLGSYDDSVTESERAAQEKGWHLVSDTSWPGYEETPAFVGQGYTILSDEALQQMQAPPTHVFLQAGVGGFAGSIAGYLADRLGAAKPVTIIVEPDRAACVIASARAGKLVSVTPGEPTVMAMLECFTPSLIAWRILEKTADAFMTVSEEDAKQAMRALAFPKAGDPPVVAGESGAAGLAGLLAIVGDKDARAAIKLDKDSRVLVINTETATDPASYEAIVGFSPERIIH</sequence>
<reference evidence="1" key="1">
    <citation type="submission" date="2021-01" db="EMBL/GenBank/DDBJ databases">
        <authorList>
            <person name="Sun Q."/>
        </authorList>
    </citation>
    <scope>NUCLEOTIDE SEQUENCE</scope>
    <source>
        <strain evidence="1">YIM B02566</strain>
    </source>
</reference>
<comment type="caution">
    <text evidence="1">The sequence shown here is derived from an EMBL/GenBank/DDBJ whole genome shotgun (WGS) entry which is preliminary data.</text>
</comment>
<organism evidence="1 2">
    <name type="scientific">Taklimakanibacter albus</name>
    <dbReference type="NCBI Taxonomy" id="2800327"/>
    <lineage>
        <taxon>Bacteria</taxon>
        <taxon>Pseudomonadati</taxon>
        <taxon>Pseudomonadota</taxon>
        <taxon>Alphaproteobacteria</taxon>
        <taxon>Hyphomicrobiales</taxon>
        <taxon>Aestuariivirgaceae</taxon>
        <taxon>Taklimakanibacter</taxon>
    </lineage>
</organism>
<dbReference type="Proteomes" id="UP000616151">
    <property type="component" value="Unassembled WGS sequence"/>
</dbReference>
<accession>A0ACC5RD96</accession>
<dbReference type="EMBL" id="JAENHL010000008">
    <property type="protein sequence ID" value="MBK1870661.1"/>
    <property type="molecule type" value="Genomic_DNA"/>
</dbReference>
<gene>
    <name evidence="1" type="ORF">JHL16_30125</name>
</gene>
<evidence type="ECO:0000313" key="1">
    <source>
        <dbReference type="EMBL" id="MBK1870661.1"/>
    </source>
</evidence>
<keyword evidence="1" id="KW-0456">Lyase</keyword>